<name>A0A139SPI0_9GAMM</name>
<comment type="subcellular location">
    <subcellularLocation>
        <location evidence="1 6">Bacterial flagellum basal body</location>
    </subcellularLocation>
</comment>
<evidence type="ECO:0000256" key="5">
    <source>
        <dbReference type="ARBA" id="ARBA00025933"/>
    </source>
</evidence>
<keyword evidence="9" id="KW-0282">Flagellum</keyword>
<dbReference type="RefSeq" id="WP_068391699.1">
    <property type="nucleotide sequence ID" value="NZ_LSZO01000183.1"/>
</dbReference>
<proteinExistence type="inferred from homology"/>
<keyword evidence="9" id="KW-0969">Cilium</keyword>
<feature type="domain" description="Flagellar basal-body/hook protein C-terminal" evidence="8">
    <location>
        <begin position="102"/>
        <end position="146"/>
    </location>
</feature>
<comment type="subunit">
    <text evidence="5 6">The basal body constitutes a major portion of the flagellar organelle and consists of four rings (L,P,S, and M) mounted on a central rod. The rod consists of about 26 subunits of FlgG in the distal portion, and FlgB, FlgC and FlgF are thought to build up the proximal portion of the rod with about 6 subunits each.</text>
</comment>
<evidence type="ECO:0000259" key="7">
    <source>
        <dbReference type="Pfam" id="PF00460"/>
    </source>
</evidence>
<dbReference type="NCBIfam" id="TIGR01395">
    <property type="entry name" value="FlgC"/>
    <property type="match status" value="1"/>
</dbReference>
<evidence type="ECO:0000259" key="8">
    <source>
        <dbReference type="Pfam" id="PF06429"/>
    </source>
</evidence>
<keyword evidence="10" id="KW-1185">Reference proteome</keyword>
<organism evidence="9 10">
    <name type="scientific">Ventosimonas gracilis</name>
    <dbReference type="NCBI Taxonomy" id="1680762"/>
    <lineage>
        <taxon>Bacteria</taxon>
        <taxon>Pseudomonadati</taxon>
        <taxon>Pseudomonadota</taxon>
        <taxon>Gammaproteobacteria</taxon>
        <taxon>Pseudomonadales</taxon>
        <taxon>Ventosimonadaceae</taxon>
        <taxon>Ventosimonas</taxon>
    </lineage>
</organism>
<comment type="caution">
    <text evidence="9">The sequence shown here is derived from an EMBL/GenBank/DDBJ whole genome shotgun (WGS) entry which is preliminary data.</text>
</comment>
<dbReference type="InterPro" id="IPR006299">
    <property type="entry name" value="FlgC"/>
</dbReference>
<dbReference type="EMBL" id="LSZO01000183">
    <property type="protein sequence ID" value="KXU36390.1"/>
    <property type="molecule type" value="Genomic_DNA"/>
</dbReference>
<evidence type="ECO:0000256" key="2">
    <source>
        <dbReference type="ARBA" id="ARBA00009677"/>
    </source>
</evidence>
<keyword evidence="4 6" id="KW-0975">Bacterial flagellum</keyword>
<dbReference type="PANTHER" id="PTHR30435:SF29">
    <property type="entry name" value="FLAGELLAR BASAL-BODY ROD PROTEIN FLGC"/>
    <property type="match status" value="1"/>
</dbReference>
<gene>
    <name evidence="9" type="ORF">AXE65_05035</name>
</gene>
<sequence>MSLSQVFNIAGSAMSAQTTRLNTVSSNIANAQSVSSSEGGTYRARHPVFASVLQQSKDFSSSASLFAESQEAGVGVAVLGVVEDTSSLTPRYEPGHPAADENGYVYYPNVNVVEEMADMISASRAFQANVQVMDSARQMMLKVLTLGQ</sequence>
<dbReference type="Pfam" id="PF06429">
    <property type="entry name" value="Flg_bbr_C"/>
    <property type="match status" value="1"/>
</dbReference>
<dbReference type="InterPro" id="IPR001444">
    <property type="entry name" value="Flag_bb_rod_N"/>
</dbReference>
<evidence type="ECO:0000256" key="6">
    <source>
        <dbReference type="RuleBase" id="RU362062"/>
    </source>
</evidence>
<evidence type="ECO:0000256" key="1">
    <source>
        <dbReference type="ARBA" id="ARBA00004117"/>
    </source>
</evidence>
<dbReference type="GO" id="GO:0030694">
    <property type="term" value="C:bacterial-type flagellum basal body, rod"/>
    <property type="evidence" value="ECO:0007669"/>
    <property type="project" value="UniProtKB-UniRule"/>
</dbReference>
<evidence type="ECO:0000256" key="4">
    <source>
        <dbReference type="ARBA" id="ARBA00023143"/>
    </source>
</evidence>
<dbReference type="Proteomes" id="UP000072660">
    <property type="component" value="Unassembled WGS sequence"/>
</dbReference>
<dbReference type="Pfam" id="PF00460">
    <property type="entry name" value="Flg_bb_rod"/>
    <property type="match status" value="1"/>
</dbReference>
<dbReference type="PANTHER" id="PTHR30435">
    <property type="entry name" value="FLAGELLAR PROTEIN"/>
    <property type="match status" value="1"/>
</dbReference>
<keyword evidence="9" id="KW-0966">Cell projection</keyword>
<evidence type="ECO:0000256" key="3">
    <source>
        <dbReference type="ARBA" id="ARBA00017941"/>
    </source>
</evidence>
<dbReference type="AlphaFoldDB" id="A0A139SPI0"/>
<evidence type="ECO:0000313" key="9">
    <source>
        <dbReference type="EMBL" id="KXU36390.1"/>
    </source>
</evidence>
<evidence type="ECO:0000313" key="10">
    <source>
        <dbReference type="Proteomes" id="UP000072660"/>
    </source>
</evidence>
<protein>
    <recommendedName>
        <fullName evidence="3 6">Flagellar basal-body rod protein FlgC</fullName>
    </recommendedName>
</protein>
<dbReference type="GO" id="GO:0071978">
    <property type="term" value="P:bacterial-type flagellum-dependent swarming motility"/>
    <property type="evidence" value="ECO:0007669"/>
    <property type="project" value="TreeGrafter"/>
</dbReference>
<reference evidence="9 10" key="1">
    <citation type="submission" date="2016-02" db="EMBL/GenBank/DDBJ databases">
        <authorList>
            <person name="Wen L."/>
            <person name="He K."/>
            <person name="Yang H."/>
        </authorList>
    </citation>
    <scope>NUCLEOTIDE SEQUENCE [LARGE SCALE GENOMIC DNA]</scope>
    <source>
        <strain evidence="9 10">CV58</strain>
    </source>
</reference>
<feature type="domain" description="Flagellar basal body rod protein N-terminal" evidence="7">
    <location>
        <begin position="7"/>
        <end position="31"/>
    </location>
</feature>
<comment type="similarity">
    <text evidence="2">Belongs to the flagella basal body rod proteins family.</text>
</comment>
<dbReference type="InterPro" id="IPR010930">
    <property type="entry name" value="Flg_bb/hook_C_dom"/>
</dbReference>
<dbReference type="OrthoDB" id="9794148at2"/>
<accession>A0A139SPI0</accession>